<comment type="cofactor">
    <cofactor evidence="1">
        <name>Mg(2+)</name>
        <dbReference type="ChEBI" id="CHEBI:18420"/>
    </cofactor>
</comment>
<comment type="catalytic activity">
    <reaction evidence="9">
        <text>adenosine(37) in tRNA + dimethylallyl diphosphate = N(6)-dimethylallyladenosine(37) in tRNA + diphosphate</text>
        <dbReference type="Rhea" id="RHEA:26482"/>
        <dbReference type="Rhea" id="RHEA-COMP:10162"/>
        <dbReference type="Rhea" id="RHEA-COMP:10375"/>
        <dbReference type="ChEBI" id="CHEBI:33019"/>
        <dbReference type="ChEBI" id="CHEBI:57623"/>
        <dbReference type="ChEBI" id="CHEBI:74411"/>
        <dbReference type="ChEBI" id="CHEBI:74415"/>
        <dbReference type="EC" id="2.5.1.75"/>
    </reaction>
</comment>
<organism evidence="10">
    <name type="scientific">marine sediment metagenome</name>
    <dbReference type="NCBI Taxonomy" id="412755"/>
    <lineage>
        <taxon>unclassified sequences</taxon>
        <taxon>metagenomes</taxon>
        <taxon>ecological metagenomes</taxon>
    </lineage>
</organism>
<comment type="caution">
    <text evidence="10">The sequence shown here is derived from an EMBL/GenBank/DDBJ whole genome shotgun (WGS) entry which is preliminary data.</text>
</comment>
<accession>A0A0F8YWE3</accession>
<evidence type="ECO:0000256" key="8">
    <source>
        <dbReference type="ARBA" id="ARBA00022842"/>
    </source>
</evidence>
<dbReference type="PANTHER" id="PTHR11088">
    <property type="entry name" value="TRNA DIMETHYLALLYLTRANSFERASE"/>
    <property type="match status" value="1"/>
</dbReference>
<proteinExistence type="inferred from homology"/>
<dbReference type="InterPro" id="IPR018022">
    <property type="entry name" value="IPT"/>
</dbReference>
<comment type="similarity">
    <text evidence="2">Belongs to the IPP transferase family.</text>
</comment>
<dbReference type="GO" id="GO:0006400">
    <property type="term" value="P:tRNA modification"/>
    <property type="evidence" value="ECO:0007669"/>
    <property type="project" value="TreeGrafter"/>
</dbReference>
<dbReference type="InterPro" id="IPR039657">
    <property type="entry name" value="Dimethylallyltransferase"/>
</dbReference>
<name>A0A0F8YWE3_9ZZZZ</name>
<evidence type="ECO:0000256" key="5">
    <source>
        <dbReference type="ARBA" id="ARBA00022694"/>
    </source>
</evidence>
<reference evidence="10" key="1">
    <citation type="journal article" date="2015" name="Nature">
        <title>Complex archaea that bridge the gap between prokaryotes and eukaryotes.</title>
        <authorList>
            <person name="Spang A."/>
            <person name="Saw J.H."/>
            <person name="Jorgensen S.L."/>
            <person name="Zaremba-Niedzwiedzka K."/>
            <person name="Martijn J."/>
            <person name="Lind A.E."/>
            <person name="van Eijk R."/>
            <person name="Schleper C."/>
            <person name="Guy L."/>
            <person name="Ettema T.J."/>
        </authorList>
    </citation>
    <scope>NUCLEOTIDE SEQUENCE</scope>
</reference>
<evidence type="ECO:0000256" key="6">
    <source>
        <dbReference type="ARBA" id="ARBA00022741"/>
    </source>
</evidence>
<dbReference type="HAMAP" id="MF_00185">
    <property type="entry name" value="IPP_trans"/>
    <property type="match status" value="1"/>
</dbReference>
<keyword evidence="7" id="KW-0067">ATP-binding</keyword>
<keyword evidence="6" id="KW-0547">Nucleotide-binding</keyword>
<evidence type="ECO:0000256" key="3">
    <source>
        <dbReference type="ARBA" id="ARBA00012665"/>
    </source>
</evidence>
<dbReference type="Pfam" id="PF01715">
    <property type="entry name" value="IPPT"/>
    <property type="match status" value="1"/>
</dbReference>
<gene>
    <name evidence="10" type="ORF">LCGC14_2846300</name>
</gene>
<dbReference type="FunFam" id="1.10.20.140:FF:000001">
    <property type="entry name" value="tRNA dimethylallyltransferase"/>
    <property type="match status" value="1"/>
</dbReference>
<evidence type="ECO:0000256" key="9">
    <source>
        <dbReference type="ARBA" id="ARBA00049563"/>
    </source>
</evidence>
<dbReference type="SUPFAM" id="SSF52540">
    <property type="entry name" value="P-loop containing nucleoside triphosphate hydrolases"/>
    <property type="match status" value="2"/>
</dbReference>
<dbReference type="InterPro" id="IPR027417">
    <property type="entry name" value="P-loop_NTPase"/>
</dbReference>
<keyword evidence="5" id="KW-0819">tRNA processing</keyword>
<dbReference type="Gene3D" id="1.10.20.140">
    <property type="match status" value="1"/>
</dbReference>
<dbReference type="NCBIfam" id="TIGR00174">
    <property type="entry name" value="miaA"/>
    <property type="match status" value="1"/>
</dbReference>
<dbReference type="EC" id="2.5.1.75" evidence="3"/>
<evidence type="ECO:0000256" key="1">
    <source>
        <dbReference type="ARBA" id="ARBA00001946"/>
    </source>
</evidence>
<keyword evidence="8" id="KW-0460">Magnesium</keyword>
<evidence type="ECO:0000313" key="10">
    <source>
        <dbReference type="EMBL" id="KKK78165.1"/>
    </source>
</evidence>
<protein>
    <recommendedName>
        <fullName evidence="3">tRNA dimethylallyltransferase</fullName>
        <ecNumber evidence="3">2.5.1.75</ecNumber>
    </recommendedName>
</protein>
<evidence type="ECO:0000256" key="2">
    <source>
        <dbReference type="ARBA" id="ARBA00005842"/>
    </source>
</evidence>
<dbReference type="Gene3D" id="3.40.50.300">
    <property type="entry name" value="P-loop containing nucleotide triphosphate hydrolases"/>
    <property type="match status" value="1"/>
</dbReference>
<keyword evidence="4" id="KW-0808">Transferase</keyword>
<evidence type="ECO:0000256" key="7">
    <source>
        <dbReference type="ARBA" id="ARBA00022840"/>
    </source>
</evidence>
<dbReference type="PANTHER" id="PTHR11088:SF60">
    <property type="entry name" value="TRNA DIMETHYLALLYLTRANSFERASE"/>
    <property type="match status" value="1"/>
</dbReference>
<dbReference type="EMBL" id="LAZR01054619">
    <property type="protein sequence ID" value="KKK78165.1"/>
    <property type="molecule type" value="Genomic_DNA"/>
</dbReference>
<sequence length="354" mass="40176">MLEIVVNNDLPFAIFLMGPTATGKTDLAIALQSHFPVELISVDSALVYRGMNIGTAKPEPELLVRVPHRLIDIRDPSEPYSAADFAHDARQAMSEITAEGRIPLLVGGTMLYFKALLDGLADAPQSNPQIRAAIEAEAAIKGWPFVHTQLAEVDPDTAAQLHPNHSQRIQRALEVFQITGRPISELKREQMEKGSALAPITDEYQVIQIALLPHNRAVLHQRIEQRFKAMLEQGFESEVRQLFERGDLHPDLPSMRAVGYRQMWQYLSGTVSYDEMVEQGVVATRQLAKRQLTWLRKWPDLHEIYIDSEAGQLNIFEDILRNCLKLLWYFVKTLLLRLRRMLVLAGWISCLVVR</sequence>
<dbReference type="GO" id="GO:0052381">
    <property type="term" value="F:tRNA dimethylallyltransferase activity"/>
    <property type="evidence" value="ECO:0007669"/>
    <property type="project" value="UniProtKB-EC"/>
</dbReference>
<dbReference type="AlphaFoldDB" id="A0A0F8YWE3"/>
<dbReference type="GO" id="GO:0005524">
    <property type="term" value="F:ATP binding"/>
    <property type="evidence" value="ECO:0007669"/>
    <property type="project" value="UniProtKB-KW"/>
</dbReference>
<evidence type="ECO:0000256" key="4">
    <source>
        <dbReference type="ARBA" id="ARBA00022679"/>
    </source>
</evidence>